<sequence>MHPSIQRAGLGKSATKEQHAETGDSLDPPTDAKDSKDTPADSKPIGACEGSAIDEQSKASRSSNEFDAASSMFTGTDIDDYEVITQSSLADHAAGPDRQGFDGIMAGKAELVEKARREIESMDEQEGVGLLDQTPELSYRVTSSNARHSAFDAKKSRVRSSSNAMARVISDIVRDGKSAAAGNGQAPRPSCSAMANR</sequence>
<evidence type="ECO:0000256" key="1">
    <source>
        <dbReference type="SAM" id="MobiDB-lite"/>
    </source>
</evidence>
<accession>A0A1Y1VT02</accession>
<dbReference type="OrthoDB" id="193931at2759"/>
<comment type="caution">
    <text evidence="2">The sequence shown here is derived from an EMBL/GenBank/DDBJ whole genome shotgun (WGS) entry which is preliminary data.</text>
</comment>
<dbReference type="AlphaFoldDB" id="A0A1Y1VT02"/>
<name>A0A1Y1VT02_9FUNG</name>
<protein>
    <submittedName>
        <fullName evidence="2">Uncharacterized protein</fullName>
    </submittedName>
</protein>
<dbReference type="Proteomes" id="UP000193922">
    <property type="component" value="Unassembled WGS sequence"/>
</dbReference>
<dbReference type="RefSeq" id="XP_040739228.1">
    <property type="nucleotide sequence ID" value="XM_040891566.1"/>
</dbReference>
<dbReference type="GeneID" id="63808214"/>
<feature type="compositionally biased region" description="Basic and acidic residues" evidence="1">
    <location>
        <begin position="30"/>
        <end position="40"/>
    </location>
</feature>
<evidence type="ECO:0000313" key="2">
    <source>
        <dbReference type="EMBL" id="ORX64303.1"/>
    </source>
</evidence>
<feature type="region of interest" description="Disordered" evidence="1">
    <location>
        <begin position="174"/>
        <end position="197"/>
    </location>
</feature>
<reference evidence="2 3" key="1">
    <citation type="submission" date="2016-07" db="EMBL/GenBank/DDBJ databases">
        <title>Pervasive Adenine N6-methylation of Active Genes in Fungi.</title>
        <authorList>
            <consortium name="DOE Joint Genome Institute"/>
            <person name="Mondo S.J."/>
            <person name="Dannebaum R.O."/>
            <person name="Kuo R.C."/>
            <person name="Labutti K."/>
            <person name="Haridas S."/>
            <person name="Kuo A."/>
            <person name="Salamov A."/>
            <person name="Ahrendt S.R."/>
            <person name="Lipzen A."/>
            <person name="Sullivan W."/>
            <person name="Andreopoulos W.B."/>
            <person name="Clum A."/>
            <person name="Lindquist E."/>
            <person name="Daum C."/>
            <person name="Ramamoorthy G.K."/>
            <person name="Gryganskyi A."/>
            <person name="Culley D."/>
            <person name="Magnuson J.K."/>
            <person name="James T.Y."/>
            <person name="O'Malley M.A."/>
            <person name="Stajich J.E."/>
            <person name="Spatafora J.W."/>
            <person name="Visel A."/>
            <person name="Grigoriev I.V."/>
        </authorList>
    </citation>
    <scope>NUCLEOTIDE SEQUENCE [LARGE SCALE GENOMIC DNA]</scope>
    <source>
        <strain evidence="2 3">ATCC 12442</strain>
    </source>
</reference>
<feature type="region of interest" description="Disordered" evidence="1">
    <location>
        <begin position="1"/>
        <end position="66"/>
    </location>
</feature>
<dbReference type="EMBL" id="MCFD01000105">
    <property type="protein sequence ID" value="ORX64303.1"/>
    <property type="molecule type" value="Genomic_DNA"/>
</dbReference>
<evidence type="ECO:0000313" key="3">
    <source>
        <dbReference type="Proteomes" id="UP000193922"/>
    </source>
</evidence>
<proteinExistence type="predicted"/>
<gene>
    <name evidence="2" type="ORF">DL89DRAFT_34604</name>
</gene>
<organism evidence="2 3">
    <name type="scientific">Linderina pennispora</name>
    <dbReference type="NCBI Taxonomy" id="61395"/>
    <lineage>
        <taxon>Eukaryota</taxon>
        <taxon>Fungi</taxon>
        <taxon>Fungi incertae sedis</taxon>
        <taxon>Zoopagomycota</taxon>
        <taxon>Kickxellomycotina</taxon>
        <taxon>Kickxellomycetes</taxon>
        <taxon>Kickxellales</taxon>
        <taxon>Kickxellaceae</taxon>
        <taxon>Linderina</taxon>
    </lineage>
</organism>
<keyword evidence="3" id="KW-1185">Reference proteome</keyword>